<proteinExistence type="predicted"/>
<gene>
    <name evidence="2" type="ordered locus">Caka_3078</name>
</gene>
<dbReference type="AlphaFoldDB" id="D5EI51"/>
<reference evidence="2 3" key="1">
    <citation type="journal article" date="2010" name="Stand. Genomic Sci.">
        <title>Complete genome sequence of Coraliomargarita akajimensis type strain (04OKA010-24).</title>
        <authorList>
            <person name="Mavromatis K."/>
            <person name="Abt B."/>
            <person name="Brambilla E."/>
            <person name="Lapidus A."/>
            <person name="Copeland A."/>
            <person name="Deshpande S."/>
            <person name="Nolan M."/>
            <person name="Lucas S."/>
            <person name="Tice H."/>
            <person name="Cheng J.F."/>
            <person name="Han C."/>
            <person name="Detter J.C."/>
            <person name="Woyke T."/>
            <person name="Goodwin L."/>
            <person name="Pitluck S."/>
            <person name="Held B."/>
            <person name="Brettin T."/>
            <person name="Tapia R."/>
            <person name="Ivanova N."/>
            <person name="Mikhailova N."/>
            <person name="Pati A."/>
            <person name="Liolios K."/>
            <person name="Chen A."/>
            <person name="Palaniappan K."/>
            <person name="Land M."/>
            <person name="Hauser L."/>
            <person name="Chang Y.J."/>
            <person name="Jeffries C.D."/>
            <person name="Rohde M."/>
            <person name="Goker M."/>
            <person name="Bristow J."/>
            <person name="Eisen J.A."/>
            <person name="Markowitz V."/>
            <person name="Hugenholtz P."/>
            <person name="Klenk H.P."/>
            <person name="Kyrpides N.C."/>
        </authorList>
    </citation>
    <scope>NUCLEOTIDE SEQUENCE [LARGE SCALE GENOMIC DNA]</scope>
    <source>
        <strain evidence="3">DSM 45221 / IAM 15411 / JCM 23193 / KCTC 12865</strain>
    </source>
</reference>
<dbReference type="STRING" id="583355.Caka_3078"/>
<keyword evidence="1" id="KW-0472">Membrane</keyword>
<dbReference type="RefSeq" id="WP_013044807.1">
    <property type="nucleotide sequence ID" value="NC_014008.1"/>
</dbReference>
<keyword evidence="3" id="KW-1185">Reference proteome</keyword>
<evidence type="ECO:0000313" key="2">
    <source>
        <dbReference type="EMBL" id="ADE56091.1"/>
    </source>
</evidence>
<feature type="transmembrane region" description="Helical" evidence="1">
    <location>
        <begin position="45"/>
        <end position="63"/>
    </location>
</feature>
<sequence length="95" mass="11001">MQEKENQSEEPIDVLQILRDNTAIDKENQQPIKPTAEKSRKRQDYIICMLIVNPLILVPFFLLEQNIVTGLFTLSALATFSIGFTWIMWQVVGDY</sequence>
<evidence type="ECO:0000313" key="3">
    <source>
        <dbReference type="Proteomes" id="UP000000925"/>
    </source>
</evidence>
<keyword evidence="1" id="KW-1133">Transmembrane helix</keyword>
<dbReference type="OrthoDB" id="194281at2"/>
<protein>
    <submittedName>
        <fullName evidence="2">Uncharacterized protein</fullName>
    </submittedName>
</protein>
<evidence type="ECO:0000256" key="1">
    <source>
        <dbReference type="SAM" id="Phobius"/>
    </source>
</evidence>
<dbReference type="HOGENOM" id="CLU_2368040_0_0_0"/>
<accession>D5EI51</accession>
<name>D5EI51_CORAD</name>
<dbReference type="KEGG" id="caa:Caka_3078"/>
<keyword evidence="1" id="KW-0812">Transmembrane</keyword>
<dbReference type="Proteomes" id="UP000000925">
    <property type="component" value="Chromosome"/>
</dbReference>
<dbReference type="EMBL" id="CP001998">
    <property type="protein sequence ID" value="ADE56091.1"/>
    <property type="molecule type" value="Genomic_DNA"/>
</dbReference>
<feature type="transmembrane region" description="Helical" evidence="1">
    <location>
        <begin position="69"/>
        <end position="89"/>
    </location>
</feature>
<organism evidence="2 3">
    <name type="scientific">Coraliomargarita akajimensis (strain DSM 45221 / IAM 15411 / JCM 23193 / KCTC 12865 / 04OKA010-24)</name>
    <dbReference type="NCBI Taxonomy" id="583355"/>
    <lineage>
        <taxon>Bacteria</taxon>
        <taxon>Pseudomonadati</taxon>
        <taxon>Verrucomicrobiota</taxon>
        <taxon>Opitutia</taxon>
        <taxon>Puniceicoccales</taxon>
        <taxon>Coraliomargaritaceae</taxon>
        <taxon>Coraliomargarita</taxon>
    </lineage>
</organism>